<dbReference type="Gene3D" id="1.10.1450.10">
    <property type="entry name" value="Tetraspanin"/>
    <property type="match status" value="1"/>
</dbReference>
<feature type="transmembrane region" description="Helical" evidence="5">
    <location>
        <begin position="12"/>
        <end position="37"/>
    </location>
</feature>
<dbReference type="KEGG" id="csol:105360198"/>
<evidence type="ECO:0000256" key="5">
    <source>
        <dbReference type="SAM" id="Phobius"/>
    </source>
</evidence>
<evidence type="ECO:0000313" key="7">
    <source>
        <dbReference type="RefSeq" id="XP_011495333.1"/>
    </source>
</evidence>
<keyword evidence="2 5" id="KW-0812">Transmembrane</keyword>
<gene>
    <name evidence="7" type="primary">LOC105360198</name>
</gene>
<proteinExistence type="predicted"/>
<dbReference type="PANTHER" id="PTHR19282:SF428">
    <property type="entry name" value="TETRASPANIN 68C, ISOFORM A"/>
    <property type="match status" value="1"/>
</dbReference>
<keyword evidence="3 5" id="KW-1133">Transmembrane helix</keyword>
<feature type="transmembrane region" description="Helical" evidence="5">
    <location>
        <begin position="59"/>
        <end position="84"/>
    </location>
</feature>
<dbReference type="InterPro" id="IPR008952">
    <property type="entry name" value="Tetraspanin_EC2_sf"/>
</dbReference>
<dbReference type="SUPFAM" id="SSF48652">
    <property type="entry name" value="Tetraspanin"/>
    <property type="match status" value="1"/>
</dbReference>
<dbReference type="Pfam" id="PF00335">
    <property type="entry name" value="Tetraspanin"/>
    <property type="match status" value="1"/>
</dbReference>
<evidence type="ECO:0000256" key="1">
    <source>
        <dbReference type="ARBA" id="ARBA00004141"/>
    </source>
</evidence>
<dbReference type="RefSeq" id="XP_011495333.1">
    <property type="nucleotide sequence ID" value="XM_011497031.1"/>
</dbReference>
<dbReference type="InterPro" id="IPR018499">
    <property type="entry name" value="Tetraspanin/Peripherin"/>
</dbReference>
<reference evidence="7" key="1">
    <citation type="submission" date="2025-08" db="UniProtKB">
        <authorList>
            <consortium name="RefSeq"/>
        </authorList>
    </citation>
    <scope>IDENTIFICATION</scope>
</reference>
<feature type="transmembrane region" description="Helical" evidence="5">
    <location>
        <begin position="241"/>
        <end position="266"/>
    </location>
</feature>
<dbReference type="PRINTS" id="PR00259">
    <property type="entry name" value="TMFOUR"/>
</dbReference>
<dbReference type="GeneID" id="105360198"/>
<dbReference type="PANTHER" id="PTHR19282">
    <property type="entry name" value="TETRASPANIN"/>
    <property type="match status" value="1"/>
</dbReference>
<comment type="subcellular location">
    <subcellularLocation>
        <location evidence="1">Membrane</location>
        <topology evidence="1">Multi-pass membrane protein</topology>
    </subcellularLocation>
</comment>
<dbReference type="GO" id="GO:0005886">
    <property type="term" value="C:plasma membrane"/>
    <property type="evidence" value="ECO:0007669"/>
    <property type="project" value="TreeGrafter"/>
</dbReference>
<evidence type="ECO:0000256" key="3">
    <source>
        <dbReference type="ARBA" id="ARBA00022989"/>
    </source>
</evidence>
<feature type="transmembrane region" description="Helical" evidence="5">
    <location>
        <begin position="96"/>
        <end position="117"/>
    </location>
</feature>
<evidence type="ECO:0000256" key="4">
    <source>
        <dbReference type="ARBA" id="ARBA00023136"/>
    </source>
</evidence>
<accession>A0AAJ6VN51</accession>
<evidence type="ECO:0000256" key="2">
    <source>
        <dbReference type="ARBA" id="ARBA00022692"/>
    </source>
</evidence>
<keyword evidence="4 5" id="KW-0472">Membrane</keyword>
<dbReference type="AlphaFoldDB" id="A0AAJ6VN51"/>
<sequence>MQEKKRLGLMKAFMCCSNIIFLMSGFVLMSLGALLLADSDRVLLSRLLGASDVHPEQPLFYYVALVVVVIGFAIAITGILGCWASCLHNCCITATYVSIIALLLIGKCSICMIVVFWPHLLGVNVRAPRLLKALQRSYALPGREQFTAALDLAQTSFSCCGINGSSNYGTSWWRVQELGRRELIVPLSCCFLNNSYDPDAFLNPEPRNLSLCQALNPTQHQQARHTPGCLDMIETWMQDQALILLAIGLAVVLVELCALLSTLLACTNQKSRRQKRKRAQTSTFTSTQTLSPFNEIDHDYGINCGSLENQLSMTVGSSFAGKS</sequence>
<keyword evidence="6" id="KW-1185">Reference proteome</keyword>
<dbReference type="Proteomes" id="UP000695007">
    <property type="component" value="Unplaced"/>
</dbReference>
<name>A0AAJ6VN51_9HYME</name>
<dbReference type="CDD" id="cd03127">
    <property type="entry name" value="tetraspanin_LEL"/>
    <property type="match status" value="1"/>
</dbReference>
<evidence type="ECO:0000313" key="6">
    <source>
        <dbReference type="Proteomes" id="UP000695007"/>
    </source>
</evidence>
<protein>
    <submittedName>
        <fullName evidence="7">Tetraspanin-9-like</fullName>
    </submittedName>
</protein>
<organism evidence="6 7">
    <name type="scientific">Ceratosolen solmsi marchali</name>
    <dbReference type="NCBI Taxonomy" id="326594"/>
    <lineage>
        <taxon>Eukaryota</taxon>
        <taxon>Metazoa</taxon>
        <taxon>Ecdysozoa</taxon>
        <taxon>Arthropoda</taxon>
        <taxon>Hexapoda</taxon>
        <taxon>Insecta</taxon>
        <taxon>Pterygota</taxon>
        <taxon>Neoptera</taxon>
        <taxon>Endopterygota</taxon>
        <taxon>Hymenoptera</taxon>
        <taxon>Apocrita</taxon>
        <taxon>Proctotrupomorpha</taxon>
        <taxon>Chalcidoidea</taxon>
        <taxon>Agaonidae</taxon>
        <taxon>Agaoninae</taxon>
        <taxon>Ceratosolen</taxon>
    </lineage>
</organism>